<dbReference type="Proteomes" id="UP000244571">
    <property type="component" value="Chromosome"/>
</dbReference>
<dbReference type="SUPFAM" id="SSF52540">
    <property type="entry name" value="P-loop containing nucleoside triphosphate hydrolases"/>
    <property type="match status" value="1"/>
</dbReference>
<evidence type="ECO:0000259" key="1">
    <source>
        <dbReference type="Pfam" id="PF13191"/>
    </source>
</evidence>
<evidence type="ECO:0000313" key="2">
    <source>
        <dbReference type="EMBL" id="AWB32594.1"/>
    </source>
</evidence>
<dbReference type="KEGG" id="boz:DBV39_01415"/>
<dbReference type="InterPro" id="IPR027417">
    <property type="entry name" value="P-loop_NTPase"/>
</dbReference>
<dbReference type="OrthoDB" id="2020141at2"/>
<accession>A0A2R4XFN0</accession>
<sequence length="391" mass="43022">MDPVRNPFAPGAGRRPRELAGRQAIVEDARVAIERAMLCKPSRSQIFLGLRGVGKTVLLNTVEHMATERGHLTSSIEAPENKSLGEQLLPRIHQVLRKLSIIENAKGKTFDAMRALKSFAAAFRLEYGDMTISVDPEVGVADSGDLENDLPELFVRVGDAAKAAGKAWTLLIDEIQYLSEKDFAALIASLHKTSQKDLPVLFFGAGLPQVAALSGDAKSYSERLFHFPEVGALSDKDAIAAIRQPILDEGAMIDNDALAEIILKTRGYPYFLQEWGHQTWNLASDNKITLKDTQQAEATTLARLDQGFFKVRFNRLTPKEREYVIAMAQLGNGPYRSSDIADALGETPQSLGPRRAQIISKGMIYSPSHGDVAFTVPMFNEYLLRNLANLS</sequence>
<gene>
    <name evidence="2" type="ORF">DBV39_01415</name>
</gene>
<evidence type="ECO:0000313" key="3">
    <source>
        <dbReference type="Proteomes" id="UP000244571"/>
    </source>
</evidence>
<dbReference type="PANTHER" id="PTHR34301:SF8">
    <property type="entry name" value="ATPASE DOMAIN-CONTAINING PROTEIN"/>
    <property type="match status" value="1"/>
</dbReference>
<dbReference type="AlphaFoldDB" id="A0A2R4XFN0"/>
<name>A0A2R4XFN0_9BURK</name>
<dbReference type="InterPro" id="IPR041664">
    <property type="entry name" value="AAA_16"/>
</dbReference>
<dbReference type="PANTHER" id="PTHR34301">
    <property type="entry name" value="DNA-BINDING PROTEIN-RELATED"/>
    <property type="match status" value="1"/>
</dbReference>
<dbReference type="EMBL" id="CP028901">
    <property type="protein sequence ID" value="AWB32594.1"/>
    <property type="molecule type" value="Genomic_DNA"/>
</dbReference>
<dbReference type="Pfam" id="PF13191">
    <property type="entry name" value="AAA_16"/>
    <property type="match status" value="1"/>
</dbReference>
<dbReference type="RefSeq" id="WP_108620035.1">
    <property type="nucleotide sequence ID" value="NZ_CP028901.1"/>
</dbReference>
<reference evidence="2 3" key="1">
    <citation type="submission" date="2018-04" db="EMBL/GenBank/DDBJ databases">
        <title>Bordetella sp. HZ20 isolated from seawater.</title>
        <authorList>
            <person name="Sun C."/>
        </authorList>
    </citation>
    <scope>NUCLEOTIDE SEQUENCE [LARGE SCALE GENOMIC DNA]</scope>
    <source>
        <strain evidence="2 3">HZ20</strain>
    </source>
</reference>
<proteinExistence type="predicted"/>
<keyword evidence="3" id="KW-1185">Reference proteome</keyword>
<organism evidence="2 3">
    <name type="scientific">Orrella marina</name>
    <dbReference type="NCBI Taxonomy" id="2163011"/>
    <lineage>
        <taxon>Bacteria</taxon>
        <taxon>Pseudomonadati</taxon>
        <taxon>Pseudomonadota</taxon>
        <taxon>Betaproteobacteria</taxon>
        <taxon>Burkholderiales</taxon>
        <taxon>Alcaligenaceae</taxon>
        <taxon>Orrella</taxon>
    </lineage>
</organism>
<dbReference type="Gene3D" id="3.40.50.300">
    <property type="entry name" value="P-loop containing nucleotide triphosphate hydrolases"/>
    <property type="match status" value="1"/>
</dbReference>
<protein>
    <submittedName>
        <fullName evidence="2">AAA family ATPase</fullName>
    </submittedName>
</protein>
<feature type="domain" description="Orc1-like AAA ATPase" evidence="1">
    <location>
        <begin position="19"/>
        <end position="202"/>
    </location>
</feature>